<proteinExistence type="predicted"/>
<comment type="caution">
    <text evidence="2">The sequence shown here is derived from an EMBL/GenBank/DDBJ whole genome shotgun (WGS) entry which is preliminary data.</text>
</comment>
<dbReference type="PANTHER" id="PTHR48079:SF6">
    <property type="entry name" value="NAD(P)-BINDING DOMAIN-CONTAINING PROTEIN-RELATED"/>
    <property type="match status" value="1"/>
</dbReference>
<dbReference type="InterPro" id="IPR051783">
    <property type="entry name" value="NAD(P)-dependent_oxidoreduct"/>
</dbReference>
<dbReference type="PANTHER" id="PTHR48079">
    <property type="entry name" value="PROTEIN YEEZ"/>
    <property type="match status" value="1"/>
</dbReference>
<accession>A0ABV1RMI1</accession>
<feature type="domain" description="NAD(P)-binding" evidence="1">
    <location>
        <begin position="8"/>
        <end position="177"/>
    </location>
</feature>
<evidence type="ECO:0000259" key="1">
    <source>
        <dbReference type="Pfam" id="PF13460"/>
    </source>
</evidence>
<dbReference type="InterPro" id="IPR036291">
    <property type="entry name" value="NAD(P)-bd_dom_sf"/>
</dbReference>
<gene>
    <name evidence="2" type="ORF">ABS311_19595</name>
</gene>
<dbReference type="Proteomes" id="UP001467690">
    <property type="component" value="Unassembled WGS sequence"/>
</dbReference>
<dbReference type="EMBL" id="JBELOE010000281">
    <property type="protein sequence ID" value="MER2494085.1"/>
    <property type="molecule type" value="Genomic_DNA"/>
</dbReference>
<dbReference type="InterPro" id="IPR016040">
    <property type="entry name" value="NAD(P)-bd_dom"/>
</dbReference>
<evidence type="ECO:0000313" key="2">
    <source>
        <dbReference type="EMBL" id="MER2494085.1"/>
    </source>
</evidence>
<keyword evidence="3" id="KW-1185">Reference proteome</keyword>
<dbReference type="Pfam" id="PF13460">
    <property type="entry name" value="NAD_binding_10"/>
    <property type="match status" value="1"/>
</dbReference>
<evidence type="ECO:0000313" key="3">
    <source>
        <dbReference type="Proteomes" id="UP001467690"/>
    </source>
</evidence>
<name>A0ABV1RMI1_9ALTE</name>
<dbReference type="RefSeq" id="WP_350403114.1">
    <property type="nucleotide sequence ID" value="NZ_JBELOE010000281.1"/>
</dbReference>
<reference evidence="2 3" key="1">
    <citation type="submission" date="2024-06" db="EMBL/GenBank/DDBJ databases">
        <authorList>
            <person name="Chen R.Y."/>
        </authorList>
    </citation>
    <scope>NUCLEOTIDE SEQUENCE [LARGE SCALE GENOMIC DNA]</scope>
    <source>
        <strain evidence="2 3">D2</strain>
    </source>
</reference>
<dbReference type="SUPFAM" id="SSF51735">
    <property type="entry name" value="NAD(P)-binding Rossmann-fold domains"/>
    <property type="match status" value="1"/>
</dbReference>
<sequence length="272" mass="30321">MRISVLGAGWLGLPFAQLLIEKGHQVQVSKRSEEGVKQLQAQGLNAIQFDADNLLKDEHINLDNAQLSDFFNCDLLLITIPPGFRQGRGQQYPELIRAIVKQAKIDGTRNIIFTSSTAVYPDVDAQLTEDDATNWNEKAELLLAAENAIQQSDSNWLICRLAGLFGPQRNPARFVKHMRAINKNAIANMVHLNEVCSALLFLIEKQVSHQIVNISSKHVVSKLDFYTAALTHCDESINLPEIIDGTQTKTINVNKLKAMGYHFLYDSAIDAL</sequence>
<protein>
    <submittedName>
        <fullName evidence="2">NAD(P)H-binding protein</fullName>
    </submittedName>
</protein>
<organism evidence="2 3">
    <name type="scientific">Catenovulum sediminis</name>
    <dbReference type="NCBI Taxonomy" id="1740262"/>
    <lineage>
        <taxon>Bacteria</taxon>
        <taxon>Pseudomonadati</taxon>
        <taxon>Pseudomonadota</taxon>
        <taxon>Gammaproteobacteria</taxon>
        <taxon>Alteromonadales</taxon>
        <taxon>Alteromonadaceae</taxon>
        <taxon>Catenovulum</taxon>
    </lineage>
</organism>
<dbReference type="Gene3D" id="3.40.50.720">
    <property type="entry name" value="NAD(P)-binding Rossmann-like Domain"/>
    <property type="match status" value="1"/>
</dbReference>